<dbReference type="EMBL" id="JH819045">
    <property type="protein sequence ID" value="EKC22966.1"/>
    <property type="molecule type" value="Genomic_DNA"/>
</dbReference>
<organism evidence="1">
    <name type="scientific">Magallana gigas</name>
    <name type="common">Pacific oyster</name>
    <name type="synonym">Crassostrea gigas</name>
    <dbReference type="NCBI Taxonomy" id="29159"/>
    <lineage>
        <taxon>Eukaryota</taxon>
        <taxon>Metazoa</taxon>
        <taxon>Spiralia</taxon>
        <taxon>Lophotrochozoa</taxon>
        <taxon>Mollusca</taxon>
        <taxon>Bivalvia</taxon>
        <taxon>Autobranchia</taxon>
        <taxon>Pteriomorphia</taxon>
        <taxon>Ostreida</taxon>
        <taxon>Ostreoidea</taxon>
        <taxon>Ostreidae</taxon>
        <taxon>Magallana</taxon>
    </lineage>
</organism>
<gene>
    <name evidence="1" type="ORF">CGI_10001067</name>
</gene>
<sequence>MLASGVSQQFQHGVDEEMINIINSIITILTGWENVAPQQMNFMHAVFNHILEQDQKLVRDLFYRQLGRAPTVQEFAQFLLNFEGNELVESPRKTLGKNLIAPTDNMVCKFEASKKR</sequence>
<proteinExistence type="predicted"/>
<name>K1QMZ8_MAGGI</name>
<reference evidence="1" key="1">
    <citation type="journal article" date="2012" name="Nature">
        <title>The oyster genome reveals stress adaptation and complexity of shell formation.</title>
        <authorList>
            <person name="Zhang G."/>
            <person name="Fang X."/>
            <person name="Guo X."/>
            <person name="Li L."/>
            <person name="Luo R."/>
            <person name="Xu F."/>
            <person name="Yang P."/>
            <person name="Zhang L."/>
            <person name="Wang X."/>
            <person name="Qi H."/>
            <person name="Xiong Z."/>
            <person name="Que H."/>
            <person name="Xie Y."/>
            <person name="Holland P.W."/>
            <person name="Paps J."/>
            <person name="Zhu Y."/>
            <person name="Wu F."/>
            <person name="Chen Y."/>
            <person name="Wang J."/>
            <person name="Peng C."/>
            <person name="Meng J."/>
            <person name="Yang L."/>
            <person name="Liu J."/>
            <person name="Wen B."/>
            <person name="Zhang N."/>
            <person name="Huang Z."/>
            <person name="Zhu Q."/>
            <person name="Feng Y."/>
            <person name="Mount A."/>
            <person name="Hedgecock D."/>
            <person name="Xu Z."/>
            <person name="Liu Y."/>
            <person name="Domazet-Loso T."/>
            <person name="Du Y."/>
            <person name="Sun X."/>
            <person name="Zhang S."/>
            <person name="Liu B."/>
            <person name="Cheng P."/>
            <person name="Jiang X."/>
            <person name="Li J."/>
            <person name="Fan D."/>
            <person name="Wang W."/>
            <person name="Fu W."/>
            <person name="Wang T."/>
            <person name="Wang B."/>
            <person name="Zhang J."/>
            <person name="Peng Z."/>
            <person name="Li Y."/>
            <person name="Li N."/>
            <person name="Wang J."/>
            <person name="Chen M."/>
            <person name="He Y."/>
            <person name="Tan F."/>
            <person name="Song X."/>
            <person name="Zheng Q."/>
            <person name="Huang R."/>
            <person name="Yang H."/>
            <person name="Du X."/>
            <person name="Chen L."/>
            <person name="Yang M."/>
            <person name="Gaffney P.M."/>
            <person name="Wang S."/>
            <person name="Luo L."/>
            <person name="She Z."/>
            <person name="Ming Y."/>
            <person name="Huang W."/>
            <person name="Zhang S."/>
            <person name="Huang B."/>
            <person name="Zhang Y."/>
            <person name="Qu T."/>
            <person name="Ni P."/>
            <person name="Miao G."/>
            <person name="Wang J."/>
            <person name="Wang Q."/>
            <person name="Steinberg C.E."/>
            <person name="Wang H."/>
            <person name="Li N."/>
            <person name="Qian L."/>
            <person name="Zhang G."/>
            <person name="Li Y."/>
            <person name="Yang H."/>
            <person name="Liu X."/>
            <person name="Wang J."/>
            <person name="Yin Y."/>
            <person name="Wang J."/>
        </authorList>
    </citation>
    <scope>NUCLEOTIDE SEQUENCE [LARGE SCALE GENOMIC DNA]</scope>
    <source>
        <strain evidence="1">05x7-T-G4-1.051#20</strain>
    </source>
</reference>
<accession>K1QMZ8</accession>
<dbReference type="InParanoid" id="K1QMZ8"/>
<dbReference type="AlphaFoldDB" id="K1QMZ8"/>
<protein>
    <submittedName>
        <fullName evidence="1">Uncharacterized protein</fullName>
    </submittedName>
</protein>
<dbReference type="HOGENOM" id="CLU_2099215_0_0_1"/>
<evidence type="ECO:0000313" key="1">
    <source>
        <dbReference type="EMBL" id="EKC22966.1"/>
    </source>
</evidence>